<dbReference type="PANTHER" id="PTHR24104:SF25">
    <property type="entry name" value="PROTEIN LIN-41"/>
    <property type="match status" value="1"/>
</dbReference>
<dbReference type="InterPro" id="IPR011042">
    <property type="entry name" value="6-blade_b-propeller_TolB-like"/>
</dbReference>
<comment type="caution">
    <text evidence="7">The sequence shown here is derived from an EMBL/GenBank/DDBJ whole genome shotgun (WGS) entry which is preliminary data.</text>
</comment>
<evidence type="ECO:0000256" key="2">
    <source>
        <dbReference type="ARBA" id="ARBA00022737"/>
    </source>
</evidence>
<evidence type="ECO:0000256" key="3">
    <source>
        <dbReference type="ARBA" id="ARBA00022771"/>
    </source>
</evidence>
<name>A0ABD6ES92_9BILA</name>
<dbReference type="EMBL" id="JBGFUD010005162">
    <property type="protein sequence ID" value="MFH4980164.1"/>
    <property type="molecule type" value="Genomic_DNA"/>
</dbReference>
<gene>
    <name evidence="7" type="ORF">AB6A40_006873</name>
</gene>
<dbReference type="Gene3D" id="2.60.40.10">
    <property type="entry name" value="Immunoglobulins"/>
    <property type="match status" value="1"/>
</dbReference>
<keyword evidence="4" id="KW-0862">Zinc</keyword>
<organism evidence="7 8">
    <name type="scientific">Gnathostoma spinigerum</name>
    <dbReference type="NCBI Taxonomy" id="75299"/>
    <lineage>
        <taxon>Eukaryota</taxon>
        <taxon>Metazoa</taxon>
        <taxon>Ecdysozoa</taxon>
        <taxon>Nematoda</taxon>
        <taxon>Chromadorea</taxon>
        <taxon>Rhabditida</taxon>
        <taxon>Spirurina</taxon>
        <taxon>Gnathostomatomorpha</taxon>
        <taxon>Gnathostomatoidea</taxon>
        <taxon>Gnathostomatidae</taxon>
        <taxon>Gnathostoma</taxon>
    </lineage>
</organism>
<feature type="repeat" description="Filamin" evidence="5">
    <location>
        <begin position="81"/>
        <end position="158"/>
    </location>
</feature>
<protein>
    <submittedName>
        <fullName evidence="7">Uncharacterized protein</fullName>
    </submittedName>
</protein>
<dbReference type="Pfam" id="PF00630">
    <property type="entry name" value="Filamin"/>
    <property type="match status" value="1"/>
</dbReference>
<proteinExistence type="predicted"/>
<keyword evidence="2" id="KW-0677">Repeat</keyword>
<evidence type="ECO:0000256" key="5">
    <source>
        <dbReference type="PROSITE-ProRule" id="PRU00087"/>
    </source>
</evidence>
<evidence type="ECO:0000256" key="1">
    <source>
        <dbReference type="ARBA" id="ARBA00022723"/>
    </source>
</evidence>
<keyword evidence="1" id="KW-0479">Metal-binding</keyword>
<dbReference type="InterPro" id="IPR013783">
    <property type="entry name" value="Ig-like_fold"/>
</dbReference>
<evidence type="ECO:0000256" key="6">
    <source>
        <dbReference type="PROSITE-ProRule" id="PRU00504"/>
    </source>
</evidence>
<evidence type="ECO:0000313" key="7">
    <source>
        <dbReference type="EMBL" id="MFH4980164.1"/>
    </source>
</evidence>
<dbReference type="Gene3D" id="2.120.10.30">
    <property type="entry name" value="TolB, C-terminal domain"/>
    <property type="match status" value="2"/>
</dbReference>
<dbReference type="SUPFAM" id="SSF81296">
    <property type="entry name" value="E set domains"/>
    <property type="match status" value="1"/>
</dbReference>
<dbReference type="SMART" id="SM00557">
    <property type="entry name" value="IG_FLMN"/>
    <property type="match status" value="1"/>
</dbReference>
<evidence type="ECO:0000256" key="4">
    <source>
        <dbReference type="ARBA" id="ARBA00022833"/>
    </source>
</evidence>
<dbReference type="InterPro" id="IPR001298">
    <property type="entry name" value="Filamin/ABP280_rpt"/>
</dbReference>
<accession>A0ABD6ES92</accession>
<feature type="repeat" description="NHL" evidence="6">
    <location>
        <begin position="167"/>
        <end position="208"/>
    </location>
</feature>
<dbReference type="GO" id="GO:0005737">
    <property type="term" value="C:cytoplasm"/>
    <property type="evidence" value="ECO:0007669"/>
    <property type="project" value="UniProtKB-SubCell"/>
</dbReference>
<dbReference type="InterPro" id="IPR050952">
    <property type="entry name" value="TRIM-NHL_E3_ligases"/>
</dbReference>
<dbReference type="SUPFAM" id="SSF101898">
    <property type="entry name" value="NHL repeat"/>
    <property type="match status" value="1"/>
</dbReference>
<dbReference type="GO" id="GO:0008270">
    <property type="term" value="F:zinc ion binding"/>
    <property type="evidence" value="ECO:0007669"/>
    <property type="project" value="UniProtKB-KW"/>
</dbReference>
<dbReference type="Proteomes" id="UP001608902">
    <property type="component" value="Unassembled WGS sequence"/>
</dbReference>
<evidence type="ECO:0000313" key="8">
    <source>
        <dbReference type="Proteomes" id="UP001608902"/>
    </source>
</evidence>
<dbReference type="InterPro" id="IPR014756">
    <property type="entry name" value="Ig_E-set"/>
</dbReference>
<dbReference type="InterPro" id="IPR001258">
    <property type="entry name" value="NHL_repeat"/>
</dbReference>
<dbReference type="PROSITE" id="PS50194">
    <property type="entry name" value="FILAMIN_REPEAT"/>
    <property type="match status" value="1"/>
</dbReference>
<dbReference type="InterPro" id="IPR017868">
    <property type="entry name" value="Filamin/ABP280_repeat-like"/>
</dbReference>
<dbReference type="Pfam" id="PF01436">
    <property type="entry name" value="NHL"/>
    <property type="match status" value="1"/>
</dbReference>
<dbReference type="AlphaFoldDB" id="A0ABD6ES92"/>
<sequence>MGSRMKRILENTDEALSLTEPRENAFLKLHTEPKKLFTDIEHSLSRFGSVSGSTTFPLNCVVELIGSASTFIENELLLRTFDVNNKSRTSGGDPVQISISKVNNSLSLGLNESIGVTVKDNDDGTYRVLFRANEAAEYWVLVTIFGRQVKNSPFSITVDSHHSPVWQFGCEGSGDLELRQPVKICQNSKGHLYILDTGNDRIKVLTERGDFAKHISCSALTGGSTVGLALLSSGDVITLNWKTKEVCKSNGSSGDLLQTMSFSEFIEPIDICIDNRGRFLIADMSLSKVFVLDPGFRPLFNFNVSAYSHGAASITCLAVGLNDDILVGTCSSLLLFDGGGRFLHDIPMTSSNERGRMMATACAVCPSSGLVVAAVVDSKRNRSHLAICQYKGTFLFAIDCYGSRLKHPCGVCIGSGLWQNHCFVVDSATHSVKAVRYR</sequence>
<keyword evidence="3" id="KW-0863">Zinc-finger</keyword>
<dbReference type="PANTHER" id="PTHR24104">
    <property type="entry name" value="E3 UBIQUITIN-PROTEIN LIGASE NHLRC1-RELATED"/>
    <property type="match status" value="1"/>
</dbReference>
<dbReference type="PROSITE" id="PS51125">
    <property type="entry name" value="NHL"/>
    <property type="match status" value="1"/>
</dbReference>
<reference evidence="7 8" key="1">
    <citation type="submission" date="2024-08" db="EMBL/GenBank/DDBJ databases">
        <title>Gnathostoma spinigerum genome.</title>
        <authorList>
            <person name="Gonzalez-Bertolin B."/>
            <person name="Monzon S."/>
            <person name="Zaballos A."/>
            <person name="Jimenez P."/>
            <person name="Dekumyoy P."/>
            <person name="Varona S."/>
            <person name="Cuesta I."/>
            <person name="Sumanam S."/>
            <person name="Adisakwattana P."/>
            <person name="Gasser R.B."/>
            <person name="Hernandez-Gonzalez A."/>
            <person name="Young N.D."/>
            <person name="Perteguer M.J."/>
        </authorList>
    </citation>
    <scope>NUCLEOTIDE SEQUENCE [LARGE SCALE GENOMIC DNA]</scope>
    <source>
        <strain evidence="7">AL3</strain>
        <tissue evidence="7">Liver</tissue>
    </source>
</reference>
<keyword evidence="8" id="KW-1185">Reference proteome</keyword>